<accession>A0A017TDD2</accession>
<gene>
    <name evidence="2" type="ORF">CAP_1190</name>
</gene>
<protein>
    <submittedName>
        <fullName evidence="2">RsbR, positive regulator of sigma-B</fullName>
    </submittedName>
</protein>
<dbReference type="InterPro" id="IPR051932">
    <property type="entry name" value="Bact_StressResp_Reg"/>
</dbReference>
<dbReference type="Pfam" id="PF01740">
    <property type="entry name" value="STAS"/>
    <property type="match status" value="1"/>
</dbReference>
<dbReference type="Proteomes" id="UP000019678">
    <property type="component" value="Unassembled WGS sequence"/>
</dbReference>
<evidence type="ECO:0000313" key="2">
    <source>
        <dbReference type="EMBL" id="EYF06932.1"/>
    </source>
</evidence>
<evidence type="ECO:0000259" key="1">
    <source>
        <dbReference type="PROSITE" id="PS50801"/>
    </source>
</evidence>
<dbReference type="InterPro" id="IPR002645">
    <property type="entry name" value="STAS_dom"/>
</dbReference>
<comment type="caution">
    <text evidence="2">The sequence shown here is derived from an EMBL/GenBank/DDBJ whole genome shotgun (WGS) entry which is preliminary data.</text>
</comment>
<dbReference type="eggNOG" id="COG1366">
    <property type="taxonomic scope" value="Bacteria"/>
</dbReference>
<dbReference type="EMBL" id="ASRX01000013">
    <property type="protein sequence ID" value="EYF06932.1"/>
    <property type="molecule type" value="Genomic_DNA"/>
</dbReference>
<keyword evidence="3" id="KW-1185">Reference proteome</keyword>
<dbReference type="PANTHER" id="PTHR33745">
    <property type="entry name" value="RSBT ANTAGONIST PROTEIN RSBS-RELATED"/>
    <property type="match status" value="1"/>
</dbReference>
<dbReference type="SUPFAM" id="SSF52091">
    <property type="entry name" value="SpoIIaa-like"/>
    <property type="match status" value="1"/>
</dbReference>
<evidence type="ECO:0000313" key="3">
    <source>
        <dbReference type="Proteomes" id="UP000019678"/>
    </source>
</evidence>
<dbReference type="OrthoDB" id="5507190at2"/>
<dbReference type="PROSITE" id="PS50801">
    <property type="entry name" value="STAS"/>
    <property type="match status" value="1"/>
</dbReference>
<feature type="domain" description="STAS" evidence="1">
    <location>
        <begin position="263"/>
        <end position="363"/>
    </location>
</feature>
<sequence length="368" mass="39726">MTKTLAACMAGLDLLALPAWVLDPERIQIVWANDLAASLWSAEDREALIARDFSDISPSMRTRVARQASEARAGRSVVEQTTFYPLGFPATVTTHTTAIGLPDGRVGLLVQVTERDTAPDADLVRGIEAVRHSATLVAMIALDGELLMRNPATLSAFGDTSFHQWFSEADASLSLLQQVIDTGHVTAEHIVRTTEGERFHTIDMRMVRDPVTGEPVALVQQVDDTARLLTEQAAEADALVLARQHEEILALSVPVLEVGLRQLALPIIGTLDAARATRIVDQLLPTVVERGATSVILDLTGVTHLDADSAGRLLQIAHTIQLLGARTVLSGIRPDAARLLVGCGSDLSGFLVRRTLRDALERAGRDDR</sequence>
<name>A0A017TDD2_9BACT</name>
<dbReference type="InterPro" id="IPR036513">
    <property type="entry name" value="STAS_dom_sf"/>
</dbReference>
<dbReference type="Gene3D" id="3.30.750.24">
    <property type="entry name" value="STAS domain"/>
    <property type="match status" value="1"/>
</dbReference>
<proteinExistence type="predicted"/>
<organism evidence="2 3">
    <name type="scientific">Chondromyces apiculatus DSM 436</name>
    <dbReference type="NCBI Taxonomy" id="1192034"/>
    <lineage>
        <taxon>Bacteria</taxon>
        <taxon>Pseudomonadati</taxon>
        <taxon>Myxococcota</taxon>
        <taxon>Polyangia</taxon>
        <taxon>Polyangiales</taxon>
        <taxon>Polyangiaceae</taxon>
        <taxon>Chondromyces</taxon>
    </lineage>
</organism>
<dbReference type="PANTHER" id="PTHR33745:SF1">
    <property type="entry name" value="RSBT ANTAGONIST PROTEIN RSBS"/>
    <property type="match status" value="1"/>
</dbReference>
<dbReference type="RefSeq" id="WP_044238689.1">
    <property type="nucleotide sequence ID" value="NZ_ASRX01000013.1"/>
</dbReference>
<dbReference type="CDD" id="cd07041">
    <property type="entry name" value="STAS_RsbR_RsbS_like"/>
    <property type="match status" value="1"/>
</dbReference>
<dbReference type="AlphaFoldDB" id="A0A017TDD2"/>
<reference evidence="2 3" key="1">
    <citation type="submission" date="2013-05" db="EMBL/GenBank/DDBJ databases">
        <title>Genome assembly of Chondromyces apiculatus DSM 436.</title>
        <authorList>
            <person name="Sharma G."/>
            <person name="Khatri I."/>
            <person name="Kaur C."/>
            <person name="Mayilraj S."/>
            <person name="Subramanian S."/>
        </authorList>
    </citation>
    <scope>NUCLEOTIDE SEQUENCE [LARGE SCALE GENOMIC DNA]</scope>
    <source>
        <strain evidence="2 3">DSM 436</strain>
    </source>
</reference>
<dbReference type="STRING" id="1192034.CAP_1190"/>